<comment type="caution">
    <text evidence="2">The sequence shown here is derived from an EMBL/GenBank/DDBJ whole genome shotgun (WGS) entry which is preliminary data.</text>
</comment>
<dbReference type="RefSeq" id="WP_141366199.1">
    <property type="nucleotide sequence ID" value="NZ_BAAAJL010000003.1"/>
</dbReference>
<dbReference type="Proteomes" id="UP000316612">
    <property type="component" value="Unassembled WGS sequence"/>
</dbReference>
<feature type="transmembrane region" description="Helical" evidence="1">
    <location>
        <begin position="6"/>
        <end position="28"/>
    </location>
</feature>
<name>A0A4Y4DY16_GLUUR</name>
<dbReference type="EMBL" id="BJNY01000017">
    <property type="protein sequence ID" value="GED07261.1"/>
    <property type="molecule type" value="Genomic_DNA"/>
</dbReference>
<evidence type="ECO:0000256" key="1">
    <source>
        <dbReference type="SAM" id="Phobius"/>
    </source>
</evidence>
<keyword evidence="1" id="KW-0472">Membrane</keyword>
<proteinExistence type="predicted"/>
<organism evidence="2 3">
    <name type="scientific">Glutamicibacter uratoxydans</name>
    <name type="common">Arthrobacter uratoxydans</name>
    <dbReference type="NCBI Taxonomy" id="43667"/>
    <lineage>
        <taxon>Bacteria</taxon>
        <taxon>Bacillati</taxon>
        <taxon>Actinomycetota</taxon>
        <taxon>Actinomycetes</taxon>
        <taxon>Micrococcales</taxon>
        <taxon>Micrococcaceae</taxon>
        <taxon>Glutamicibacter</taxon>
    </lineage>
</organism>
<keyword evidence="3" id="KW-1185">Reference proteome</keyword>
<protein>
    <submittedName>
        <fullName evidence="2">Uncharacterized protein</fullName>
    </submittedName>
</protein>
<accession>A0A4Y4DY16</accession>
<keyword evidence="1" id="KW-0812">Transmembrane</keyword>
<gene>
    <name evidence="2" type="ORF">AUR04nite_27930</name>
</gene>
<feature type="transmembrane region" description="Helical" evidence="1">
    <location>
        <begin position="49"/>
        <end position="73"/>
    </location>
</feature>
<evidence type="ECO:0000313" key="3">
    <source>
        <dbReference type="Proteomes" id="UP000316612"/>
    </source>
</evidence>
<dbReference type="AlphaFoldDB" id="A0A4Y4DY16"/>
<sequence length="79" mass="8428">MKVPALWFQVFGWLIAVVSTGVGIYCVVQREAVVWVPTDGSTASLTSQMVGLEPVGLVLLGTGVLSLVALSIVETVRRR</sequence>
<dbReference type="OrthoDB" id="10003296at2"/>
<reference evidence="2 3" key="1">
    <citation type="submission" date="2019-06" db="EMBL/GenBank/DDBJ databases">
        <title>Whole genome shotgun sequence of Glutamicibacter uratoxydans NBRC 15515.</title>
        <authorList>
            <person name="Hosoyama A."/>
            <person name="Uohara A."/>
            <person name="Ohji S."/>
            <person name="Ichikawa N."/>
        </authorList>
    </citation>
    <scope>NUCLEOTIDE SEQUENCE [LARGE SCALE GENOMIC DNA]</scope>
    <source>
        <strain evidence="2 3">NBRC 15515</strain>
    </source>
</reference>
<keyword evidence="1" id="KW-1133">Transmembrane helix</keyword>
<evidence type="ECO:0000313" key="2">
    <source>
        <dbReference type="EMBL" id="GED07261.1"/>
    </source>
</evidence>